<feature type="domain" description="SIS" evidence="1">
    <location>
        <begin position="34"/>
        <end position="193"/>
    </location>
</feature>
<dbReference type="InterPro" id="IPR001347">
    <property type="entry name" value="SIS_dom"/>
</dbReference>
<reference evidence="2 3" key="1">
    <citation type="submission" date="2018-08" db="EMBL/GenBank/DDBJ databases">
        <title>Sequencing the genomes of 1000 actinobacteria strains.</title>
        <authorList>
            <person name="Klenk H.-P."/>
        </authorList>
    </citation>
    <scope>NUCLEOTIDE SEQUENCE [LARGE SCALE GENOMIC DNA]</scope>
    <source>
        <strain evidence="2 3">DSM 43927</strain>
    </source>
</reference>
<evidence type="ECO:0000313" key="3">
    <source>
        <dbReference type="Proteomes" id="UP000256661"/>
    </source>
</evidence>
<dbReference type="InterPro" id="IPR050099">
    <property type="entry name" value="SIS_GmhA/DiaA_subfam"/>
</dbReference>
<dbReference type="OrthoDB" id="9810929at2"/>
<dbReference type="RefSeq" id="WP_116026158.1">
    <property type="nucleotide sequence ID" value="NZ_QTTT01000001.1"/>
</dbReference>
<gene>
    <name evidence="2" type="ORF">DFJ69_6672</name>
</gene>
<dbReference type="PANTHER" id="PTHR30390:SF6">
    <property type="entry name" value="DNAA INITIATOR-ASSOCIATING PROTEIN DIAA"/>
    <property type="match status" value="1"/>
</dbReference>
<protein>
    <submittedName>
        <fullName evidence="2">Phosphoheptose isomerase</fullName>
    </submittedName>
</protein>
<dbReference type="GO" id="GO:1901135">
    <property type="term" value="P:carbohydrate derivative metabolic process"/>
    <property type="evidence" value="ECO:0007669"/>
    <property type="project" value="InterPro"/>
</dbReference>
<accession>A0A3D9SYN9</accession>
<dbReference type="PROSITE" id="PS51464">
    <property type="entry name" value="SIS"/>
    <property type="match status" value="1"/>
</dbReference>
<dbReference type="CDD" id="cd05006">
    <property type="entry name" value="SIS_GmhA"/>
    <property type="match status" value="1"/>
</dbReference>
<dbReference type="GO" id="GO:0097367">
    <property type="term" value="F:carbohydrate derivative binding"/>
    <property type="evidence" value="ECO:0007669"/>
    <property type="project" value="InterPro"/>
</dbReference>
<dbReference type="EMBL" id="QTTT01000001">
    <property type="protein sequence ID" value="REF01073.1"/>
    <property type="molecule type" value="Genomic_DNA"/>
</dbReference>
<evidence type="ECO:0000313" key="2">
    <source>
        <dbReference type="EMBL" id="REF01073.1"/>
    </source>
</evidence>
<dbReference type="PANTHER" id="PTHR30390">
    <property type="entry name" value="SEDOHEPTULOSE 7-PHOSPHATE ISOMERASE / DNAA INITIATOR-ASSOCIATING FACTOR FOR REPLICATION INITIATION"/>
    <property type="match status" value="1"/>
</dbReference>
<organism evidence="2 3">
    <name type="scientific">Thermomonospora umbrina</name>
    <dbReference type="NCBI Taxonomy" id="111806"/>
    <lineage>
        <taxon>Bacteria</taxon>
        <taxon>Bacillati</taxon>
        <taxon>Actinomycetota</taxon>
        <taxon>Actinomycetes</taxon>
        <taxon>Streptosporangiales</taxon>
        <taxon>Thermomonosporaceae</taxon>
        <taxon>Thermomonospora</taxon>
    </lineage>
</organism>
<dbReference type="AlphaFoldDB" id="A0A3D9SYN9"/>
<comment type="caution">
    <text evidence="2">The sequence shown here is derived from an EMBL/GenBank/DDBJ whole genome shotgun (WGS) entry which is preliminary data.</text>
</comment>
<dbReference type="InterPro" id="IPR046348">
    <property type="entry name" value="SIS_dom_sf"/>
</dbReference>
<dbReference type="InterPro" id="IPR035461">
    <property type="entry name" value="GmhA/DiaA"/>
</dbReference>
<evidence type="ECO:0000259" key="1">
    <source>
        <dbReference type="PROSITE" id="PS51464"/>
    </source>
</evidence>
<dbReference type="SUPFAM" id="SSF53697">
    <property type="entry name" value="SIS domain"/>
    <property type="match status" value="1"/>
</dbReference>
<dbReference type="Gene3D" id="3.40.50.10490">
    <property type="entry name" value="Glucose-6-phosphate isomerase like protein, domain 1"/>
    <property type="match status" value="1"/>
</dbReference>
<dbReference type="GO" id="GO:0016853">
    <property type="term" value="F:isomerase activity"/>
    <property type="evidence" value="ECO:0007669"/>
    <property type="project" value="UniProtKB-KW"/>
</dbReference>
<proteinExistence type="predicted"/>
<dbReference type="Pfam" id="PF13580">
    <property type="entry name" value="SIS_2"/>
    <property type="match status" value="1"/>
</dbReference>
<keyword evidence="3" id="KW-1185">Reference proteome</keyword>
<keyword evidence="2" id="KW-0413">Isomerase</keyword>
<dbReference type="Proteomes" id="UP000256661">
    <property type="component" value="Unassembled WGS sequence"/>
</dbReference>
<name>A0A3D9SYN9_9ACTN</name>
<sequence length="197" mass="20709">MSHPLTEAHLTRLEIALRGLRRRGDLLEEWGRDLAAVLDSGGRLLACGNGGSAAQAQHLTAELVGRFDGERRALSAIPLHGDTSAFTAIVNDYGPDEVFARQVRAHGRPGDVLLCLSTSGTSRNVLAAARAAAEEGLRTWALTGPAPNPLAGMCERALTIDAPSTATVQEVHLAVVHLLCAAVDRGVLAVDRRAVAT</sequence>